<evidence type="ECO:0000259" key="5">
    <source>
        <dbReference type="PROSITE" id="PS50937"/>
    </source>
</evidence>
<accession>A0A0N0C4Z4</accession>
<evidence type="ECO:0000256" key="2">
    <source>
        <dbReference type="ARBA" id="ARBA00023015"/>
    </source>
</evidence>
<dbReference type="InterPro" id="IPR000551">
    <property type="entry name" value="MerR-type_HTH_dom"/>
</dbReference>
<dbReference type="OrthoDB" id="9773308at2"/>
<proteinExistence type="predicted"/>
<evidence type="ECO:0000256" key="1">
    <source>
        <dbReference type="ARBA" id="ARBA00022491"/>
    </source>
</evidence>
<dbReference type="Gene3D" id="1.10.1660.10">
    <property type="match status" value="1"/>
</dbReference>
<name>A0A0N0C4Z4_9BACL</name>
<comment type="caution">
    <text evidence="6">The sequence shown here is derived from an EMBL/GenBank/DDBJ whole genome shotgun (WGS) entry which is preliminary data.</text>
</comment>
<gene>
    <name evidence="6" type="ORF">AMS66_11790</name>
</gene>
<evidence type="ECO:0000256" key="4">
    <source>
        <dbReference type="ARBA" id="ARBA00023163"/>
    </source>
</evidence>
<keyword evidence="4" id="KW-0804">Transcription</keyword>
<evidence type="ECO:0000313" key="7">
    <source>
        <dbReference type="Proteomes" id="UP000037688"/>
    </source>
</evidence>
<evidence type="ECO:0000313" key="6">
    <source>
        <dbReference type="EMBL" id="KOY16525.1"/>
    </source>
</evidence>
<dbReference type="RefSeq" id="WP_053780962.1">
    <property type="nucleotide sequence ID" value="NZ_LITU01000053.1"/>
</dbReference>
<dbReference type="PANTHER" id="PTHR30204">
    <property type="entry name" value="REDOX-CYCLING DRUG-SENSING TRANSCRIPTIONAL ACTIVATOR SOXR"/>
    <property type="match status" value="1"/>
</dbReference>
<keyword evidence="7" id="KW-1185">Reference proteome</keyword>
<dbReference type="SUPFAM" id="SSF55136">
    <property type="entry name" value="Probable bacterial effector-binding domain"/>
    <property type="match status" value="1"/>
</dbReference>
<dbReference type="AlphaFoldDB" id="A0A0N0C4Z4"/>
<dbReference type="GO" id="GO:0003700">
    <property type="term" value="F:DNA-binding transcription factor activity"/>
    <property type="evidence" value="ECO:0007669"/>
    <property type="project" value="InterPro"/>
</dbReference>
<reference evidence="6 7" key="1">
    <citation type="submission" date="2015-08" db="EMBL/GenBank/DDBJ databases">
        <title>Draft genome sequence of cellulolytic and xylanolytic Paenibacillus sp. A59, isolated from a decaying forest soil from Patagonia, Argentina.</title>
        <authorList>
            <person name="Ghio S."/>
            <person name="Caceres A.M."/>
            <person name="Talia P."/>
            <person name="Grasso D."/>
            <person name="Campos E."/>
        </authorList>
    </citation>
    <scope>NUCLEOTIDE SEQUENCE [LARGE SCALE GENOMIC DNA]</scope>
    <source>
        <strain evidence="6 7">A59</strain>
    </source>
</reference>
<dbReference type="Gene3D" id="3.20.80.10">
    <property type="entry name" value="Regulatory factor, effector binding domain"/>
    <property type="match status" value="1"/>
</dbReference>
<keyword evidence="1" id="KW-0678">Repressor</keyword>
<dbReference type="Pfam" id="PF13411">
    <property type="entry name" value="MerR_1"/>
    <property type="match status" value="1"/>
</dbReference>
<dbReference type="EMBL" id="LITU01000053">
    <property type="protein sequence ID" value="KOY16525.1"/>
    <property type="molecule type" value="Genomic_DNA"/>
</dbReference>
<evidence type="ECO:0000256" key="3">
    <source>
        <dbReference type="ARBA" id="ARBA00023125"/>
    </source>
</evidence>
<dbReference type="PATRIC" id="fig|1705561.3.peg.2237"/>
<dbReference type="PANTHER" id="PTHR30204:SF69">
    <property type="entry name" value="MERR-FAMILY TRANSCRIPTIONAL REGULATOR"/>
    <property type="match status" value="1"/>
</dbReference>
<keyword evidence="2" id="KW-0805">Transcription regulation</keyword>
<dbReference type="SMART" id="SM00422">
    <property type="entry name" value="HTH_MERR"/>
    <property type="match status" value="1"/>
</dbReference>
<dbReference type="Proteomes" id="UP000037688">
    <property type="component" value="Unassembled WGS sequence"/>
</dbReference>
<keyword evidence="3" id="KW-0238">DNA-binding</keyword>
<organism evidence="6 7">
    <name type="scientific">Paenibacillus xylanivorans</name>
    <dbReference type="NCBI Taxonomy" id="1705561"/>
    <lineage>
        <taxon>Bacteria</taxon>
        <taxon>Bacillati</taxon>
        <taxon>Bacillota</taxon>
        <taxon>Bacilli</taxon>
        <taxon>Bacillales</taxon>
        <taxon>Paenibacillaceae</taxon>
        <taxon>Paenibacillus</taxon>
    </lineage>
</organism>
<dbReference type="InterPro" id="IPR009061">
    <property type="entry name" value="DNA-bd_dom_put_sf"/>
</dbReference>
<sequence>MKNDYKINEISKLYGIGVDALRYYEKLGLVEPRRDGNGYRLYSLQDMYKLNIIRDLRQLDFTMQQIKTYLDQQSVENTLELLFTEQELIKEQIAKLKTTQRIIQGRIKVLTDASKIQTGLFSIKTYPDRPCLQLNTRITRDEEMDYAIKKLHQKHKSHIPDFGNQLYGASVSLEELKHGVRDVFNSVFFIFNPDETGRIDYDYILPAGNYLSLFYRGNYRQSHEKMLELVSHANEKGLRVIGDPFEIYEIDNRDTIITDQFLTEIQLRIAEE</sequence>
<dbReference type="GO" id="GO:0003677">
    <property type="term" value="F:DNA binding"/>
    <property type="evidence" value="ECO:0007669"/>
    <property type="project" value="UniProtKB-KW"/>
</dbReference>
<dbReference type="SUPFAM" id="SSF46955">
    <property type="entry name" value="Putative DNA-binding domain"/>
    <property type="match status" value="1"/>
</dbReference>
<dbReference type="CDD" id="cd00592">
    <property type="entry name" value="HTH_MerR-like"/>
    <property type="match status" value="1"/>
</dbReference>
<dbReference type="InterPro" id="IPR047057">
    <property type="entry name" value="MerR_fam"/>
</dbReference>
<protein>
    <submittedName>
        <fullName evidence="6">MerR family transcriptional regulator</fullName>
    </submittedName>
</protein>
<dbReference type="PROSITE" id="PS50937">
    <property type="entry name" value="HTH_MERR_2"/>
    <property type="match status" value="1"/>
</dbReference>
<feature type="domain" description="HTH merR-type" evidence="5">
    <location>
        <begin position="4"/>
        <end position="72"/>
    </location>
</feature>
<dbReference type="InterPro" id="IPR011256">
    <property type="entry name" value="Reg_factor_effector_dom_sf"/>
</dbReference>